<feature type="region of interest" description="Disordered" evidence="1">
    <location>
        <begin position="161"/>
        <end position="185"/>
    </location>
</feature>
<dbReference type="SUPFAM" id="SSF49313">
    <property type="entry name" value="Cadherin-like"/>
    <property type="match status" value="3"/>
</dbReference>
<protein>
    <submittedName>
        <fullName evidence="4">Tandem-95 repeat protein</fullName>
    </submittedName>
</protein>
<dbReference type="GO" id="GO:0005509">
    <property type="term" value="F:calcium ion binding"/>
    <property type="evidence" value="ECO:0007669"/>
    <property type="project" value="InterPro"/>
</dbReference>
<dbReference type="Gene3D" id="2.60.40.1200">
    <property type="match status" value="3"/>
</dbReference>
<dbReference type="Pfam" id="PF17963">
    <property type="entry name" value="Big_9"/>
    <property type="match status" value="4"/>
</dbReference>
<evidence type="ECO:0000313" key="5">
    <source>
        <dbReference type="Proteomes" id="UP000319212"/>
    </source>
</evidence>
<feature type="domain" description="Cadherin-like" evidence="2">
    <location>
        <begin position="489"/>
        <end position="595"/>
    </location>
</feature>
<dbReference type="NCBIfam" id="TIGR01965">
    <property type="entry name" value="VCBS_repeat"/>
    <property type="match status" value="2"/>
</dbReference>
<dbReference type="InterPro" id="IPR048051">
    <property type="entry name" value="BapA-like_prefix-like"/>
</dbReference>
<dbReference type="Pfam" id="PF17892">
    <property type="entry name" value="Cadherin_5"/>
    <property type="match status" value="3"/>
</dbReference>
<proteinExistence type="predicted"/>
<feature type="domain" description="Cadherin-like" evidence="2">
    <location>
        <begin position="712"/>
        <end position="815"/>
    </location>
</feature>
<reference evidence="4 5" key="1">
    <citation type="journal article" date="2019" name="Environ. Microbiol.">
        <title>Species interactions and distinct microbial communities in high Arctic permafrost affected cryosols are associated with the CH4 and CO2 gas fluxes.</title>
        <authorList>
            <person name="Altshuler I."/>
            <person name="Hamel J."/>
            <person name="Turney S."/>
            <person name="Magnuson E."/>
            <person name="Levesque R."/>
            <person name="Greer C."/>
            <person name="Whyte L.G."/>
        </authorList>
    </citation>
    <scope>NUCLEOTIDE SEQUENCE [LARGE SCALE GENOMIC DNA]</scope>
    <source>
        <strain evidence="4 5">S06.C</strain>
    </source>
</reference>
<dbReference type="Gene3D" id="2.60.40.2810">
    <property type="match status" value="2"/>
</dbReference>
<dbReference type="GO" id="GO:0016020">
    <property type="term" value="C:membrane"/>
    <property type="evidence" value="ECO:0007669"/>
    <property type="project" value="InterPro"/>
</dbReference>
<feature type="region of interest" description="Disordered" evidence="1">
    <location>
        <begin position="1273"/>
        <end position="1303"/>
    </location>
</feature>
<gene>
    <name evidence="4" type="ORF">EAH82_17300</name>
</gene>
<dbReference type="OrthoDB" id="4648428at2"/>
<organism evidence="4 5">
    <name type="scientific">Variovorax guangxiensis</name>
    <dbReference type="NCBI Taxonomy" id="1775474"/>
    <lineage>
        <taxon>Bacteria</taxon>
        <taxon>Pseudomonadati</taxon>
        <taxon>Pseudomonadota</taxon>
        <taxon>Betaproteobacteria</taxon>
        <taxon>Burkholderiales</taxon>
        <taxon>Comamonadaceae</taxon>
        <taxon>Variovorax</taxon>
    </lineage>
</organism>
<dbReference type="InterPro" id="IPR010221">
    <property type="entry name" value="VCBS_dom"/>
</dbReference>
<feature type="region of interest" description="Disordered" evidence="1">
    <location>
        <begin position="1363"/>
        <end position="1385"/>
    </location>
</feature>
<evidence type="ECO:0000256" key="1">
    <source>
        <dbReference type="SAM" id="MobiDB-lite"/>
    </source>
</evidence>
<evidence type="ECO:0000313" key="4">
    <source>
        <dbReference type="EMBL" id="TPG25306.1"/>
    </source>
</evidence>
<dbReference type="EMBL" id="RCZI01000005">
    <property type="protein sequence ID" value="TPG25306.1"/>
    <property type="molecule type" value="Genomic_DNA"/>
</dbReference>
<comment type="caution">
    <text evidence="4">The sequence shown here is derived from an EMBL/GenBank/DDBJ whole genome shotgun (WGS) entry which is preliminary data.</text>
</comment>
<dbReference type="InterPro" id="IPR041690">
    <property type="entry name" value="Cadherin_5"/>
</dbReference>
<dbReference type="NCBIfam" id="NF012211">
    <property type="entry name" value="tand_rpt_95"/>
    <property type="match status" value="7"/>
</dbReference>
<feature type="domain" description="Biofilm-associated protein BapA-like prefix-like" evidence="3">
    <location>
        <begin position="30"/>
        <end position="136"/>
    </location>
</feature>
<dbReference type="Gene3D" id="2.60.40.3440">
    <property type="match status" value="2"/>
</dbReference>
<feature type="compositionally biased region" description="Polar residues" evidence="1">
    <location>
        <begin position="619"/>
        <end position="630"/>
    </location>
</feature>
<accession>A0A502DMI2</accession>
<dbReference type="InterPro" id="IPR015919">
    <property type="entry name" value="Cadherin-like_sf"/>
</dbReference>
<feature type="domain" description="Cadherin-like" evidence="2">
    <location>
        <begin position="381"/>
        <end position="481"/>
    </location>
</feature>
<dbReference type="CDD" id="cd11304">
    <property type="entry name" value="Cadherin_repeat"/>
    <property type="match status" value="1"/>
</dbReference>
<dbReference type="Proteomes" id="UP000319212">
    <property type="component" value="Unassembled WGS sequence"/>
</dbReference>
<name>A0A502DMI2_9BURK</name>
<dbReference type="NCBIfam" id="NF033677">
    <property type="entry name" value="biofilm_BapA_N"/>
    <property type="match status" value="1"/>
</dbReference>
<evidence type="ECO:0000259" key="2">
    <source>
        <dbReference type="Pfam" id="PF17892"/>
    </source>
</evidence>
<dbReference type="Pfam" id="PF22783">
    <property type="entry name" value="BapA_N"/>
    <property type="match status" value="1"/>
</dbReference>
<sequence>MIRSSIAMFSASAQCVRTPVALFRIRNEVMKVVRKSGGEIADATVETLSLEQPSIVHLRIAPESVARFERRGADLALVLQDGSVTVLRGFFSAYPDNGRNDLVLEDDAGVMWWGQYTSPWTQFSFTEIEWLDVVAAVPVTDGLPGWLIAGLGALGLGAAAGGGGGGGGSAPPLSPVNHSPSGEANSLEVRVGRAGQGRVDARDPDGDAVTFSVSKVPTHGEVTIDPRTGEFVYTPRPGYVGTDSFEVIVNDGKGGTATISVPVTVTNDAPMPTDPNAGLEPGDPAYVDGQTFDPQTGNYGITTLEDKPVVGKVVGNDADGDDLTYTKGSDPTHGTLVVNEDGTYTYTPGKDFNGTDEFTVVVDDGHGGKTTSTVTVDVTPVNDAPDAVNDGPIAVTEDTPATGNVLTNDTDPDAGTTLVVTKFTVSGVEYIAGTTATITGVGTLLINGNGTYTFTPAPNYTGAVPSATYTVSDGALTDTAVLGFAITPVNDAPIAVNDGPIAVTEDTPSIGNVLTNDTDPDAGTTLVVTKFTVGGVDYNAGTTATITGVGTLLINGNGTYTFAPAPNYTGAVPSATYTVSDGALTDTAVLSFTITPVNDAPIATDPNAGLSPGDPLYQDGQTFDPQTGNYGITTPEDAPFAGKVVGSDADGDVLTYAKGSDPTHGTVVVNGNGTYTYTPTTNYNGTDQFTVTVSDGKGGTTTSTVTVDVTPVNDAPDAVNDGPIAVTEDTPSIGNVLTNDTDPDAGTTLVVTKFTVGGVDYNAGTTATITGVGTLLINGNGTYTFTPAPDYTGAVPSATYTVSDGALTDTAVLSFYITPVNDAPIATDPNAGLAPGDPRYVDGQTFDPVTGKYSHTSAEDGSASGRVTGSDAEGDALTYAKGTDAAHGTVVVNGDGTYTYTPAANYSGTDQFTVTISDGKGGTTTSSVTVNVTPVTDAPAVVAQLDFNLSGAQLTTHTWSGITTVNANGTTYNLGENGGDGASAATLKGAIDYLISQGGGVEGTTTTLTSTTLPTNEAKLITGFMYLEAGQTYKFSGKVDDSGMLVIGDAAEAHVNWKGASTGVDSQFTVGKSGFYTFDLYLHNASGAGNYNFNVVNVNGSEVPLFGSVAQIQSALVDGYMALNSFDDGVDNDGKGFYELVEAYTHKSGQVAGQPIALTGVEASSTDLDGSETLSMTLTGLPDGTVLTYTSHFADGSTSAGSATVQGGSAVVTGAHVVSFDNLQVDVPDGVGGVHPVTMTVTVQDGDAAPRSSVVEFDVNSERNADPMPVARMSVQEAEPSHAEDAAQHPQGDAAESPDSAAVHAQPQGFFVESLGLANLDADAFRADEPQAHKPVLSELLVTPQGEASLDMLLSFLPPGSTATGASGDAVHPAGESAAYSPPVVNPLDDDLHHANLMVA</sequence>
<feature type="region of interest" description="Disordered" evidence="1">
    <location>
        <begin position="601"/>
        <end position="630"/>
    </location>
</feature>
<evidence type="ECO:0000259" key="3">
    <source>
        <dbReference type="Pfam" id="PF22783"/>
    </source>
</evidence>